<dbReference type="Gene3D" id="3.10.290.10">
    <property type="entry name" value="RNA-binding S4 domain"/>
    <property type="match status" value="1"/>
</dbReference>
<evidence type="ECO:0000313" key="8">
    <source>
        <dbReference type="EMBL" id="SDI93215.1"/>
    </source>
</evidence>
<dbReference type="GO" id="GO:0003723">
    <property type="term" value="F:RNA binding"/>
    <property type="evidence" value="ECO:0007669"/>
    <property type="project" value="UniProtKB-KW"/>
</dbReference>
<dbReference type="Gene3D" id="3.30.2350.10">
    <property type="entry name" value="Pseudouridine synthase"/>
    <property type="match status" value="1"/>
</dbReference>
<dbReference type="NCBIfam" id="TIGR00005">
    <property type="entry name" value="rluA_subfam"/>
    <property type="match status" value="1"/>
</dbReference>
<dbReference type="Pfam" id="PF00849">
    <property type="entry name" value="PseudoU_synth_2"/>
    <property type="match status" value="1"/>
</dbReference>
<comment type="catalytic activity">
    <reaction evidence="1 6">
        <text>a uridine in RNA = a pseudouridine in RNA</text>
        <dbReference type="Rhea" id="RHEA:48348"/>
        <dbReference type="Rhea" id="RHEA-COMP:12068"/>
        <dbReference type="Rhea" id="RHEA-COMP:12069"/>
        <dbReference type="ChEBI" id="CHEBI:65314"/>
        <dbReference type="ChEBI" id="CHEBI:65315"/>
    </reaction>
</comment>
<dbReference type="InterPro" id="IPR002942">
    <property type="entry name" value="S4_RNA-bd"/>
</dbReference>
<dbReference type="PANTHER" id="PTHR21600">
    <property type="entry name" value="MITOCHONDRIAL RNA PSEUDOURIDINE SYNTHASE"/>
    <property type="match status" value="1"/>
</dbReference>
<organism evidence="8 9">
    <name type="scientific">Proteiniclasticum ruminis</name>
    <dbReference type="NCBI Taxonomy" id="398199"/>
    <lineage>
        <taxon>Bacteria</taxon>
        <taxon>Bacillati</taxon>
        <taxon>Bacillota</taxon>
        <taxon>Clostridia</taxon>
        <taxon>Eubacteriales</taxon>
        <taxon>Clostridiaceae</taxon>
        <taxon>Proteiniclasticum</taxon>
    </lineage>
</organism>
<dbReference type="PANTHER" id="PTHR21600:SF83">
    <property type="entry name" value="PSEUDOURIDYLATE SYNTHASE RPUSD4, MITOCHONDRIAL"/>
    <property type="match status" value="1"/>
</dbReference>
<feature type="domain" description="RNA-binding S4" evidence="7">
    <location>
        <begin position="12"/>
        <end position="79"/>
    </location>
</feature>
<dbReference type="SUPFAM" id="SSF55120">
    <property type="entry name" value="Pseudouridine synthase"/>
    <property type="match status" value="1"/>
</dbReference>
<keyword evidence="3 6" id="KW-0413">Isomerase</keyword>
<name>A0A1G8PLY9_9CLOT</name>
<dbReference type="AlphaFoldDB" id="A0A1G8PLY9"/>
<evidence type="ECO:0000259" key="7">
    <source>
        <dbReference type="SMART" id="SM00363"/>
    </source>
</evidence>
<evidence type="ECO:0000256" key="5">
    <source>
        <dbReference type="PROSITE-ProRule" id="PRU00182"/>
    </source>
</evidence>
<evidence type="ECO:0000256" key="1">
    <source>
        <dbReference type="ARBA" id="ARBA00000073"/>
    </source>
</evidence>
<comment type="function">
    <text evidence="6">Responsible for synthesis of pseudouridine from uracil.</text>
</comment>
<dbReference type="InterPro" id="IPR050188">
    <property type="entry name" value="RluA_PseudoU_synthase"/>
</dbReference>
<protein>
    <recommendedName>
        <fullName evidence="6">Pseudouridine synthase</fullName>
        <ecNumber evidence="6">5.4.99.-</ecNumber>
    </recommendedName>
</protein>
<comment type="similarity">
    <text evidence="2 6">Belongs to the pseudouridine synthase RluA family.</text>
</comment>
<dbReference type="InterPro" id="IPR006225">
    <property type="entry name" value="PsdUridine_synth_RluC/D"/>
</dbReference>
<dbReference type="PROSITE" id="PS50889">
    <property type="entry name" value="S4"/>
    <property type="match status" value="1"/>
</dbReference>
<feature type="active site" evidence="4">
    <location>
        <position position="143"/>
    </location>
</feature>
<gene>
    <name evidence="8" type="ORF">SAMN05421804_105139</name>
</gene>
<dbReference type="GO" id="GO:0000455">
    <property type="term" value="P:enzyme-directed rRNA pseudouridine synthesis"/>
    <property type="evidence" value="ECO:0007669"/>
    <property type="project" value="UniProtKB-ARBA"/>
</dbReference>
<keyword evidence="5" id="KW-0694">RNA-binding</keyword>
<dbReference type="SMART" id="SM00363">
    <property type="entry name" value="S4"/>
    <property type="match status" value="1"/>
</dbReference>
<evidence type="ECO:0000256" key="4">
    <source>
        <dbReference type="PIRSR" id="PIRSR606225-1"/>
    </source>
</evidence>
<dbReference type="InterPro" id="IPR020103">
    <property type="entry name" value="PsdUridine_synth_cat_dom_sf"/>
</dbReference>
<dbReference type="SUPFAM" id="SSF55174">
    <property type="entry name" value="Alpha-L RNA-binding motif"/>
    <property type="match status" value="1"/>
</dbReference>
<dbReference type="Proteomes" id="UP000183255">
    <property type="component" value="Unassembled WGS sequence"/>
</dbReference>
<dbReference type="EMBL" id="FNDZ01000005">
    <property type="protein sequence ID" value="SDI93215.1"/>
    <property type="molecule type" value="Genomic_DNA"/>
</dbReference>
<evidence type="ECO:0000313" key="9">
    <source>
        <dbReference type="Proteomes" id="UP000183255"/>
    </source>
</evidence>
<dbReference type="CDD" id="cd00165">
    <property type="entry name" value="S4"/>
    <property type="match status" value="1"/>
</dbReference>
<proteinExistence type="inferred from homology"/>
<evidence type="ECO:0000256" key="2">
    <source>
        <dbReference type="ARBA" id="ARBA00010876"/>
    </source>
</evidence>
<reference evidence="8 9" key="1">
    <citation type="submission" date="2016-10" db="EMBL/GenBank/DDBJ databases">
        <authorList>
            <person name="de Groot N.N."/>
        </authorList>
    </citation>
    <scope>NUCLEOTIDE SEQUENCE [LARGE SCALE GENOMIC DNA]</scope>
    <source>
        <strain evidence="8 9">CGMCC 1.5058</strain>
    </source>
</reference>
<evidence type="ECO:0000256" key="6">
    <source>
        <dbReference type="RuleBase" id="RU362028"/>
    </source>
</evidence>
<dbReference type="InterPro" id="IPR036986">
    <property type="entry name" value="S4_RNA-bd_sf"/>
</dbReference>
<dbReference type="GO" id="GO:0120159">
    <property type="term" value="F:rRNA pseudouridine synthase activity"/>
    <property type="evidence" value="ECO:0007669"/>
    <property type="project" value="UniProtKB-ARBA"/>
</dbReference>
<dbReference type="CDD" id="cd02869">
    <property type="entry name" value="PseudoU_synth_RluA_like"/>
    <property type="match status" value="1"/>
</dbReference>
<dbReference type="Pfam" id="PF01479">
    <property type="entry name" value="S4"/>
    <property type="match status" value="1"/>
</dbReference>
<dbReference type="InterPro" id="IPR006145">
    <property type="entry name" value="PsdUridine_synth_RsuA/RluA"/>
</dbReference>
<sequence>MRIEIGPNEQGQRLDKFLRKYLKDVPLSAIFKALRKGDVRVNGAKGKEKMFLQEGDVLEIKYLYSKSPEEKKVVFDVEPEFKVTFEDDNILMVEKWPGILVHKDQEGKDPTLTDQVLSYLFRKGAYDPKLEKTFSPSPVNRLDRNTSGIVIYAKNYEALKTLNEMMRDGRIVKNYIAIVKGRIADGEYRAYIEKREDNNVSSVSDTPGPMKKEIAMTVKTMESTGQYSLVELNLLTGRSHQLRAHLASLGNPIIGDKKYGVKEINNFLSNKYDLNFQYLYAFKVTFKNPDGVLEYLGNKVVAEKLPPILKKVKNDLFKFDL</sequence>
<evidence type="ECO:0000256" key="3">
    <source>
        <dbReference type="ARBA" id="ARBA00023235"/>
    </source>
</evidence>
<dbReference type="RefSeq" id="WP_031576483.1">
    <property type="nucleotide sequence ID" value="NZ_FNDZ01000005.1"/>
</dbReference>
<accession>A0A1G8PLY9</accession>
<dbReference type="EC" id="5.4.99.-" evidence="6"/>